<dbReference type="InterPro" id="IPR023803">
    <property type="entry name" value="Ribosomal_bS16_dom_sf"/>
</dbReference>
<sequence>MSVVLRLQNHGFKNHPYWQIIAPQYIVAAPKYSKLSGKYLEQVGYWIPRKGKTFDRQIIINKHRAQYWLAMGAEPTPKVAKFLNHVDMWPSPKDLSLLRSSETDDIKNSDNIKDVQSEIEKLKEKLNEINGDLTKLDETKQTLIVNRINDLYKSAKEFNAEYNGGNIKQRLDSLKIQQKFEGFQNLVKEHQQMMRPISRDEFKMYLMQEGKFNEIKAETLTRQTFRTSRDQGLQVLRQHAYELIQPKVEFQNIEELLQKKAMELDDKTYVPASKPVTPFPNLSTYDAEDYYEIPKMVDPYASQNKPYDLPNINDVHIPVKEVKLRHTPKNVKGRKRPPRLSKTKLFNHHMYEVFSTYVNRQNNGVERKNLFKGLHIPQYALQQFKITDLQNIEY</sequence>
<keyword evidence="4" id="KW-0175">Coiled coil</keyword>
<evidence type="ECO:0000256" key="1">
    <source>
        <dbReference type="ARBA" id="ARBA00006668"/>
    </source>
</evidence>
<dbReference type="PANTHER" id="PTHR12919:SF20">
    <property type="entry name" value="SMALL RIBOSOMAL SUBUNIT PROTEIN BS16M"/>
    <property type="match status" value="1"/>
</dbReference>
<dbReference type="Proteomes" id="UP000054937">
    <property type="component" value="Unassembled WGS sequence"/>
</dbReference>
<name>A0A0V0QPC2_PSEPJ</name>
<reference evidence="5 6" key="1">
    <citation type="journal article" date="2015" name="Sci. Rep.">
        <title>Genome of the facultative scuticociliatosis pathogen Pseudocohnilembus persalinus provides insight into its virulence through horizontal gene transfer.</title>
        <authorList>
            <person name="Xiong J."/>
            <person name="Wang G."/>
            <person name="Cheng J."/>
            <person name="Tian M."/>
            <person name="Pan X."/>
            <person name="Warren A."/>
            <person name="Jiang C."/>
            <person name="Yuan D."/>
            <person name="Miao W."/>
        </authorList>
    </citation>
    <scope>NUCLEOTIDE SEQUENCE [LARGE SCALE GENOMIC DNA]</scope>
    <source>
        <strain evidence="5">36N120E</strain>
    </source>
</reference>
<dbReference type="Pfam" id="PF00886">
    <property type="entry name" value="Ribosomal_S16"/>
    <property type="match status" value="1"/>
</dbReference>
<accession>A0A0V0QPC2</accession>
<dbReference type="GO" id="GO:0003735">
    <property type="term" value="F:structural constituent of ribosome"/>
    <property type="evidence" value="ECO:0007669"/>
    <property type="project" value="InterPro"/>
</dbReference>
<dbReference type="OMA" id="WINDLIP"/>
<keyword evidence="3" id="KW-0687">Ribonucleoprotein</keyword>
<keyword evidence="2 5" id="KW-0689">Ribosomal protein</keyword>
<dbReference type="GO" id="GO:0032543">
    <property type="term" value="P:mitochondrial translation"/>
    <property type="evidence" value="ECO:0007669"/>
    <property type="project" value="TreeGrafter"/>
</dbReference>
<dbReference type="InParanoid" id="A0A0V0QPC2"/>
<dbReference type="SUPFAM" id="SSF54565">
    <property type="entry name" value="Ribosomal protein S16"/>
    <property type="match status" value="1"/>
</dbReference>
<evidence type="ECO:0000313" key="5">
    <source>
        <dbReference type="EMBL" id="KRX04243.1"/>
    </source>
</evidence>
<dbReference type="NCBIfam" id="TIGR00002">
    <property type="entry name" value="S16"/>
    <property type="match status" value="1"/>
</dbReference>
<gene>
    <name evidence="5" type="ORF">PPERSA_11367</name>
</gene>
<keyword evidence="6" id="KW-1185">Reference proteome</keyword>
<dbReference type="PANTHER" id="PTHR12919">
    <property type="entry name" value="30S RIBOSOMAL PROTEIN S16"/>
    <property type="match status" value="1"/>
</dbReference>
<protein>
    <submittedName>
        <fullName evidence="5">Ribosomal protein S16 domain</fullName>
    </submittedName>
</protein>
<dbReference type="EMBL" id="LDAU01000120">
    <property type="protein sequence ID" value="KRX04243.1"/>
    <property type="molecule type" value="Genomic_DNA"/>
</dbReference>
<dbReference type="Gene3D" id="3.30.1320.10">
    <property type="match status" value="1"/>
</dbReference>
<dbReference type="GO" id="GO:0005739">
    <property type="term" value="C:mitochondrion"/>
    <property type="evidence" value="ECO:0007669"/>
    <property type="project" value="GOC"/>
</dbReference>
<proteinExistence type="inferred from homology"/>
<comment type="similarity">
    <text evidence="1">Belongs to the bacterial ribosomal protein bS16 family.</text>
</comment>
<dbReference type="InterPro" id="IPR000307">
    <property type="entry name" value="Ribosomal_bS16"/>
</dbReference>
<evidence type="ECO:0000313" key="6">
    <source>
        <dbReference type="Proteomes" id="UP000054937"/>
    </source>
</evidence>
<organism evidence="5 6">
    <name type="scientific">Pseudocohnilembus persalinus</name>
    <name type="common">Ciliate</name>
    <dbReference type="NCBI Taxonomy" id="266149"/>
    <lineage>
        <taxon>Eukaryota</taxon>
        <taxon>Sar</taxon>
        <taxon>Alveolata</taxon>
        <taxon>Ciliophora</taxon>
        <taxon>Intramacronucleata</taxon>
        <taxon>Oligohymenophorea</taxon>
        <taxon>Scuticociliatia</taxon>
        <taxon>Philasterida</taxon>
        <taxon>Pseudocohnilembidae</taxon>
        <taxon>Pseudocohnilembus</taxon>
    </lineage>
</organism>
<dbReference type="AlphaFoldDB" id="A0A0V0QPC2"/>
<dbReference type="GO" id="GO:0015935">
    <property type="term" value="C:small ribosomal subunit"/>
    <property type="evidence" value="ECO:0007669"/>
    <property type="project" value="TreeGrafter"/>
</dbReference>
<evidence type="ECO:0000256" key="4">
    <source>
        <dbReference type="SAM" id="Coils"/>
    </source>
</evidence>
<evidence type="ECO:0000256" key="3">
    <source>
        <dbReference type="ARBA" id="ARBA00023274"/>
    </source>
</evidence>
<feature type="coiled-coil region" evidence="4">
    <location>
        <begin position="112"/>
        <end position="139"/>
    </location>
</feature>
<comment type="caution">
    <text evidence="5">The sequence shown here is derived from an EMBL/GenBank/DDBJ whole genome shotgun (WGS) entry which is preliminary data.</text>
</comment>
<dbReference type="OrthoDB" id="287841at2759"/>
<evidence type="ECO:0000256" key="2">
    <source>
        <dbReference type="ARBA" id="ARBA00022980"/>
    </source>
</evidence>